<dbReference type="AlphaFoldDB" id="A0A2A4JLM4"/>
<sequence>MVPIVTGLFWEFGADRIPDAAIVSEIHGKFSIFEKTQHINLVVPPCRVITFVKVTINNYISKPSVHYDQYKNVVTIEYGLWQFSPSTYDILAKGAWIPGCNPDPTTTKNPTQVPPEQVTQGPNIPQAFESSSMQQTTQAPPLQQAPQRVSISHGKLLFPDDSLFNTTWNIHKVENREDFEKDKDTQLKQNSQNEEDTRSVLVPENEQNILCEQNNSYEQSYETSDEDTDSFIQLVP</sequence>
<accession>A0A2A4JLM4</accession>
<feature type="compositionally biased region" description="Polar residues" evidence="1">
    <location>
        <begin position="117"/>
        <end position="133"/>
    </location>
</feature>
<protein>
    <submittedName>
        <fullName evidence="2">Uncharacterized protein</fullName>
    </submittedName>
</protein>
<feature type="region of interest" description="Disordered" evidence="1">
    <location>
        <begin position="180"/>
        <end position="209"/>
    </location>
</feature>
<feature type="region of interest" description="Disordered" evidence="1">
    <location>
        <begin position="217"/>
        <end position="236"/>
    </location>
</feature>
<comment type="caution">
    <text evidence="2">The sequence shown here is derived from an EMBL/GenBank/DDBJ whole genome shotgun (WGS) entry which is preliminary data.</text>
</comment>
<proteinExistence type="predicted"/>
<evidence type="ECO:0000313" key="2">
    <source>
        <dbReference type="EMBL" id="PCG72310.1"/>
    </source>
</evidence>
<reference evidence="2" key="1">
    <citation type="submission" date="2017-09" db="EMBL/GenBank/DDBJ databases">
        <title>Contemporary evolution of a Lepidopteran species, Heliothis virescens, in response to modern agricultural practices.</title>
        <authorList>
            <person name="Fritz M.L."/>
            <person name="Deyonke A.M."/>
            <person name="Papanicolaou A."/>
            <person name="Micinski S."/>
            <person name="Westbrook J."/>
            <person name="Gould F."/>
        </authorList>
    </citation>
    <scope>NUCLEOTIDE SEQUENCE [LARGE SCALE GENOMIC DNA]</scope>
    <source>
        <strain evidence="2">HvINT-</strain>
        <tissue evidence="2">Whole body</tissue>
    </source>
</reference>
<feature type="region of interest" description="Disordered" evidence="1">
    <location>
        <begin position="101"/>
        <end position="145"/>
    </location>
</feature>
<feature type="compositionally biased region" description="Low complexity" evidence="1">
    <location>
        <begin position="134"/>
        <end position="145"/>
    </location>
</feature>
<gene>
    <name evidence="2" type="ORF">B5V51_925</name>
</gene>
<evidence type="ECO:0000256" key="1">
    <source>
        <dbReference type="SAM" id="MobiDB-lite"/>
    </source>
</evidence>
<dbReference type="EMBL" id="NWSH01001158">
    <property type="protein sequence ID" value="PCG72310.1"/>
    <property type="molecule type" value="Genomic_DNA"/>
</dbReference>
<organism evidence="2">
    <name type="scientific">Heliothis virescens</name>
    <name type="common">Tobacco budworm moth</name>
    <dbReference type="NCBI Taxonomy" id="7102"/>
    <lineage>
        <taxon>Eukaryota</taxon>
        <taxon>Metazoa</taxon>
        <taxon>Ecdysozoa</taxon>
        <taxon>Arthropoda</taxon>
        <taxon>Hexapoda</taxon>
        <taxon>Insecta</taxon>
        <taxon>Pterygota</taxon>
        <taxon>Neoptera</taxon>
        <taxon>Endopterygota</taxon>
        <taxon>Lepidoptera</taxon>
        <taxon>Glossata</taxon>
        <taxon>Ditrysia</taxon>
        <taxon>Noctuoidea</taxon>
        <taxon>Noctuidae</taxon>
        <taxon>Heliothinae</taxon>
        <taxon>Heliothis</taxon>
    </lineage>
</organism>
<name>A0A2A4JLM4_HELVI</name>